<keyword evidence="6 13" id="KW-1133">Transmembrane helix</keyword>
<evidence type="ECO:0000256" key="9">
    <source>
        <dbReference type="ARBA" id="ARBA00023033"/>
    </source>
</evidence>
<keyword evidence="4 13" id="KW-0812">Transmembrane</keyword>
<evidence type="ECO:0000256" key="11">
    <source>
        <dbReference type="PIRSR" id="PIRSR602401-1"/>
    </source>
</evidence>
<dbReference type="Pfam" id="PF00067">
    <property type="entry name" value="p450"/>
    <property type="match status" value="1"/>
</dbReference>
<comment type="caution">
    <text evidence="14">The sequence shown here is derived from an EMBL/GenBank/DDBJ whole genome shotgun (WGS) entry which is preliminary data.</text>
</comment>
<dbReference type="GO" id="GO:0005506">
    <property type="term" value="F:iron ion binding"/>
    <property type="evidence" value="ECO:0007669"/>
    <property type="project" value="InterPro"/>
</dbReference>
<feature type="transmembrane region" description="Helical" evidence="13">
    <location>
        <begin position="12"/>
        <end position="32"/>
    </location>
</feature>
<dbReference type="InterPro" id="IPR001128">
    <property type="entry name" value="Cyt_P450"/>
</dbReference>
<reference evidence="14 15" key="1">
    <citation type="journal article" date="2020" name="Nat. Commun.">
        <title>Genome of Tripterygium wilfordii and identification of cytochrome P450 involved in triptolide biosynthesis.</title>
        <authorList>
            <person name="Tu L."/>
            <person name="Su P."/>
            <person name="Zhang Z."/>
            <person name="Gao L."/>
            <person name="Wang J."/>
            <person name="Hu T."/>
            <person name="Zhou J."/>
            <person name="Zhang Y."/>
            <person name="Zhao Y."/>
            <person name="Liu Y."/>
            <person name="Song Y."/>
            <person name="Tong Y."/>
            <person name="Lu Y."/>
            <person name="Yang J."/>
            <person name="Xu C."/>
            <person name="Jia M."/>
            <person name="Peters R.J."/>
            <person name="Huang L."/>
            <person name="Gao W."/>
        </authorList>
    </citation>
    <scope>NUCLEOTIDE SEQUENCE [LARGE SCALE GENOMIC DNA]</scope>
    <source>
        <strain evidence="15">cv. XIE 37</strain>
        <tissue evidence="14">Leaf</tissue>
    </source>
</reference>
<accession>A0A7J7DNX9</accession>
<dbReference type="GO" id="GO:0020037">
    <property type="term" value="F:heme binding"/>
    <property type="evidence" value="ECO:0007669"/>
    <property type="project" value="InterPro"/>
</dbReference>
<dbReference type="PRINTS" id="PR00463">
    <property type="entry name" value="EP450I"/>
</dbReference>
<dbReference type="InterPro" id="IPR050665">
    <property type="entry name" value="Cytochrome_P450_Monooxygen"/>
</dbReference>
<evidence type="ECO:0000313" key="14">
    <source>
        <dbReference type="EMBL" id="KAF5748092.1"/>
    </source>
</evidence>
<dbReference type="PRINTS" id="PR00385">
    <property type="entry name" value="P450"/>
</dbReference>
<gene>
    <name evidence="14" type="ORF">HS088_TW04G00041</name>
</gene>
<dbReference type="Gene3D" id="1.10.630.10">
    <property type="entry name" value="Cytochrome P450"/>
    <property type="match status" value="1"/>
</dbReference>
<dbReference type="GO" id="GO:0004497">
    <property type="term" value="F:monooxygenase activity"/>
    <property type="evidence" value="ECO:0007669"/>
    <property type="project" value="UniProtKB-KW"/>
</dbReference>
<dbReference type="InterPro" id="IPR002401">
    <property type="entry name" value="Cyt_P450_E_grp-I"/>
</dbReference>
<dbReference type="InterPro" id="IPR017972">
    <property type="entry name" value="Cyt_P450_CS"/>
</dbReference>
<name>A0A7J7DNX9_TRIWF</name>
<keyword evidence="7 12" id="KW-0560">Oxidoreductase</keyword>
<dbReference type="AlphaFoldDB" id="A0A7J7DNX9"/>
<evidence type="ECO:0000256" key="6">
    <source>
        <dbReference type="ARBA" id="ARBA00022989"/>
    </source>
</evidence>
<protein>
    <submittedName>
        <fullName evidence="14">Cytokinin hydroxylase</fullName>
    </submittedName>
</protein>
<evidence type="ECO:0000256" key="7">
    <source>
        <dbReference type="ARBA" id="ARBA00023002"/>
    </source>
</evidence>
<comment type="subcellular location">
    <subcellularLocation>
        <location evidence="1">Membrane</location>
        <topology evidence="1">Single-pass membrane protein</topology>
    </subcellularLocation>
</comment>
<dbReference type="OrthoDB" id="1470350at2759"/>
<keyword evidence="8 11" id="KW-0408">Iron</keyword>
<dbReference type="EMBL" id="JAAARO010000004">
    <property type="protein sequence ID" value="KAF5748092.1"/>
    <property type="molecule type" value="Genomic_DNA"/>
</dbReference>
<evidence type="ECO:0000256" key="13">
    <source>
        <dbReference type="SAM" id="Phobius"/>
    </source>
</evidence>
<organism evidence="14 15">
    <name type="scientific">Tripterygium wilfordii</name>
    <name type="common">Thunder God vine</name>
    <dbReference type="NCBI Taxonomy" id="458696"/>
    <lineage>
        <taxon>Eukaryota</taxon>
        <taxon>Viridiplantae</taxon>
        <taxon>Streptophyta</taxon>
        <taxon>Embryophyta</taxon>
        <taxon>Tracheophyta</taxon>
        <taxon>Spermatophyta</taxon>
        <taxon>Magnoliopsida</taxon>
        <taxon>eudicotyledons</taxon>
        <taxon>Gunneridae</taxon>
        <taxon>Pentapetalae</taxon>
        <taxon>rosids</taxon>
        <taxon>fabids</taxon>
        <taxon>Celastrales</taxon>
        <taxon>Celastraceae</taxon>
        <taxon>Tripterygium</taxon>
    </lineage>
</organism>
<evidence type="ECO:0000256" key="3">
    <source>
        <dbReference type="ARBA" id="ARBA00022617"/>
    </source>
</evidence>
<evidence type="ECO:0000256" key="1">
    <source>
        <dbReference type="ARBA" id="ARBA00004167"/>
    </source>
</evidence>
<dbReference type="GO" id="GO:0016020">
    <property type="term" value="C:membrane"/>
    <property type="evidence" value="ECO:0007669"/>
    <property type="project" value="UniProtKB-SubCell"/>
</dbReference>
<comment type="similarity">
    <text evidence="2 12">Belongs to the cytochrome P450 family.</text>
</comment>
<keyword evidence="5 11" id="KW-0479">Metal-binding</keyword>
<keyword evidence="3 11" id="KW-0349">Heme</keyword>
<keyword evidence="10 13" id="KW-0472">Membrane</keyword>
<feature type="binding site" description="axial binding residue" evidence="11">
    <location>
        <position position="485"/>
    </location>
    <ligand>
        <name>heme</name>
        <dbReference type="ChEBI" id="CHEBI:30413"/>
    </ligand>
    <ligandPart>
        <name>Fe</name>
        <dbReference type="ChEBI" id="CHEBI:18248"/>
    </ligandPart>
</feature>
<comment type="cofactor">
    <cofactor evidence="11">
        <name>heme</name>
        <dbReference type="ChEBI" id="CHEBI:30413"/>
    </cofactor>
</comment>
<evidence type="ECO:0000256" key="12">
    <source>
        <dbReference type="RuleBase" id="RU000461"/>
    </source>
</evidence>
<dbReference type="GO" id="GO:0016705">
    <property type="term" value="F:oxidoreductase activity, acting on paired donors, with incorporation or reduction of molecular oxygen"/>
    <property type="evidence" value="ECO:0007669"/>
    <property type="project" value="InterPro"/>
</dbReference>
<keyword evidence="9 12" id="KW-0503">Monooxygenase</keyword>
<proteinExistence type="inferred from homology"/>
<dbReference type="PROSITE" id="PS00086">
    <property type="entry name" value="CYTOCHROME_P450"/>
    <property type="match status" value="1"/>
</dbReference>
<dbReference type="FunCoup" id="A0A7J7DNX9">
    <property type="interactions" value="185"/>
</dbReference>
<evidence type="ECO:0000256" key="10">
    <source>
        <dbReference type="ARBA" id="ARBA00023136"/>
    </source>
</evidence>
<dbReference type="PANTHER" id="PTHR24282">
    <property type="entry name" value="CYTOCHROME P450 FAMILY MEMBER"/>
    <property type="match status" value="1"/>
</dbReference>
<keyword evidence="15" id="KW-1185">Reference proteome</keyword>
<evidence type="ECO:0000256" key="2">
    <source>
        <dbReference type="ARBA" id="ARBA00010617"/>
    </source>
</evidence>
<dbReference type="PANTHER" id="PTHR24282:SF36">
    <property type="entry name" value="CYTOCHROME P450 714A1-RELATED"/>
    <property type="match status" value="1"/>
</dbReference>
<evidence type="ECO:0000313" key="15">
    <source>
        <dbReference type="Proteomes" id="UP000593562"/>
    </source>
</evidence>
<evidence type="ECO:0000256" key="8">
    <source>
        <dbReference type="ARBA" id="ARBA00023004"/>
    </source>
</evidence>
<dbReference type="InParanoid" id="A0A7J7DNX9"/>
<evidence type="ECO:0000256" key="5">
    <source>
        <dbReference type="ARBA" id="ARBA00022723"/>
    </source>
</evidence>
<sequence length="540" mass="60946">MEVSHLVSSSSSSVVISIVAGLVLVIVVHLYNSTSVWIKSQRVKRKLQEQGIKGPPPSFISGNLNEMQLIIQRESKRKDPPHADVVSQDYTSTLFPHLEHWRKQYGLVYTYTLAFKQHLYVNEPELVKEMNHLNTLDLGRPPYMSKKLAPLLGNGVVRSNGPFWAHQRKLIAQEFFMDKVKGMVGLMVESVVPLLDKWEEKIKAQGGGMEAEIEVHEDLRSLTADMISRACFGSSYDKGKQIFSKLRTLQTAISNSSGNYLFSAANFGFLPTKKEKEIKRVEKEIESLIWGTVQERELTQCSREDKDLMQLLLEASVNDDTKEGKDKLSSKQFVVDNCKNIYFAGHETTAITASWCLVLLALYPEWQSRIRAEYSAFCNNGGLIIPDSDSVSRLKSVKMVIHETLRLYPPAAFVSREALEETQVGNILVPKGVCIWTVISTLHRDPHTWGSDVNEFRPERFADGVSKACKFPQAYIPFGVGPRLCLGKNFAMVQLKVVISLIVSRFQFKLSPNYTHSPVYRMLVEPGYGVAIIAQKVEDR</sequence>
<dbReference type="SUPFAM" id="SSF48264">
    <property type="entry name" value="Cytochrome P450"/>
    <property type="match status" value="1"/>
</dbReference>
<dbReference type="Proteomes" id="UP000593562">
    <property type="component" value="Unassembled WGS sequence"/>
</dbReference>
<dbReference type="InterPro" id="IPR036396">
    <property type="entry name" value="Cyt_P450_sf"/>
</dbReference>
<evidence type="ECO:0000256" key="4">
    <source>
        <dbReference type="ARBA" id="ARBA00022692"/>
    </source>
</evidence>